<evidence type="ECO:0000313" key="2">
    <source>
        <dbReference type="Proteomes" id="UP000011096"/>
    </source>
</evidence>
<gene>
    <name evidence="1" type="ORF">CGGC5_v000094</name>
</gene>
<evidence type="ECO:0000313" key="1">
    <source>
        <dbReference type="EMBL" id="KAF4493019.1"/>
    </source>
</evidence>
<dbReference type="InParanoid" id="A0A7J6JR81"/>
<dbReference type="Proteomes" id="UP000011096">
    <property type="component" value="Unassembled WGS sequence"/>
</dbReference>
<comment type="caution">
    <text evidence="1">The sequence shown here is derived from an EMBL/GenBank/DDBJ whole genome shotgun (WGS) entry which is preliminary data.</text>
</comment>
<dbReference type="EMBL" id="ANPB02000001">
    <property type="protein sequence ID" value="KAF4493019.1"/>
    <property type="molecule type" value="Genomic_DNA"/>
</dbReference>
<name>A0A7J6JR81_COLFN</name>
<keyword evidence="2" id="KW-1185">Reference proteome</keyword>
<dbReference type="GeneID" id="43607464"/>
<organism evidence="1 2">
    <name type="scientific">Colletotrichum fructicola (strain Nara gc5)</name>
    <name type="common">Anthracnose fungus</name>
    <name type="synonym">Colletotrichum gloeosporioides (strain Nara gc5)</name>
    <dbReference type="NCBI Taxonomy" id="1213859"/>
    <lineage>
        <taxon>Eukaryota</taxon>
        <taxon>Fungi</taxon>
        <taxon>Dikarya</taxon>
        <taxon>Ascomycota</taxon>
        <taxon>Pezizomycotina</taxon>
        <taxon>Sordariomycetes</taxon>
        <taxon>Hypocreomycetidae</taxon>
        <taxon>Glomerellales</taxon>
        <taxon>Glomerellaceae</taxon>
        <taxon>Colletotrichum</taxon>
        <taxon>Colletotrichum gloeosporioides species complex</taxon>
    </lineage>
</organism>
<protein>
    <submittedName>
        <fullName evidence="1">Uncharacterized protein</fullName>
    </submittedName>
</protein>
<sequence length="158" mass="18295">MAQLVDLPKEIIIIICSVLRSERSTRHVLHTNTTDEEIDHVLHQVQKAVMNLSLVNKEFRRLLFRESYTSVSITEKRAASKMISLLRLVRWNDVIRKSIRDFHIHIDEFEDLETLQEADIMFLEQTAASLGITINSRLSLLAIGPMRGRGFAVYEFCK</sequence>
<accession>A0A7J6JR81</accession>
<dbReference type="RefSeq" id="XP_031879910.1">
    <property type="nucleotide sequence ID" value="XM_032023283.1"/>
</dbReference>
<proteinExistence type="predicted"/>
<dbReference type="OrthoDB" id="4803187at2759"/>
<dbReference type="AlphaFoldDB" id="A0A7J6JR81"/>
<reference evidence="1 2" key="1">
    <citation type="submission" date="2012-08" db="EMBL/GenBank/DDBJ databases">
        <authorList>
            <person name="Gan P.H.P."/>
            <person name="Ikeda K."/>
            <person name="Irieda H."/>
            <person name="Narusaka M."/>
            <person name="O'Connell R.J."/>
            <person name="Narusaka Y."/>
            <person name="Takano Y."/>
            <person name="Kubo Y."/>
            <person name="Shirasu K."/>
        </authorList>
    </citation>
    <scope>NUCLEOTIDE SEQUENCE [LARGE SCALE GENOMIC DNA]</scope>
    <source>
        <strain evidence="1 2">Nara gc5</strain>
    </source>
</reference>
<reference evidence="1 2" key="2">
    <citation type="submission" date="2020-04" db="EMBL/GenBank/DDBJ databases">
        <title>Genome sequencing and assembly of multiple isolates from the Colletotrichum gloeosporioides species complex.</title>
        <authorList>
            <person name="Gan P."/>
            <person name="Shirasu K."/>
        </authorList>
    </citation>
    <scope>NUCLEOTIDE SEQUENCE [LARGE SCALE GENOMIC DNA]</scope>
    <source>
        <strain evidence="1 2">Nara gc5</strain>
    </source>
</reference>